<reference evidence="1 2" key="1">
    <citation type="submission" date="2020-04" db="EMBL/GenBank/DDBJ databases">
        <authorList>
            <person name="De Canck E."/>
        </authorList>
    </citation>
    <scope>NUCLEOTIDE SEQUENCE [LARGE SCALE GENOMIC DNA]</scope>
    <source>
        <strain evidence="1 2">LMG 26690</strain>
    </source>
</reference>
<dbReference type="AlphaFoldDB" id="A0A6S7AT83"/>
<evidence type="ECO:0000313" key="2">
    <source>
        <dbReference type="Proteomes" id="UP000494214"/>
    </source>
</evidence>
<accession>A0A6S7AT83</accession>
<evidence type="ECO:0000313" key="1">
    <source>
        <dbReference type="EMBL" id="CAB3734988.1"/>
    </source>
</evidence>
<gene>
    <name evidence="1" type="ORF">LMG26690_05160</name>
</gene>
<protein>
    <submittedName>
        <fullName evidence="1">Uncharacterized protein</fullName>
    </submittedName>
</protein>
<dbReference type="Proteomes" id="UP000494214">
    <property type="component" value="Unassembled WGS sequence"/>
</dbReference>
<sequence length="75" mass="8001">MTAASGFWSVMPNGQSYAGGHGYTLATASYQYASACVAPYTAQTDGMFNFTLYGLSGSASATITFKHDLNCRWPQ</sequence>
<keyword evidence="2" id="KW-1185">Reference proteome</keyword>
<name>A0A6S7AT83_9BURK</name>
<organism evidence="1 2">
    <name type="scientific">Achromobacter animicus</name>
    <dbReference type="NCBI Taxonomy" id="1389935"/>
    <lineage>
        <taxon>Bacteria</taxon>
        <taxon>Pseudomonadati</taxon>
        <taxon>Pseudomonadota</taxon>
        <taxon>Betaproteobacteria</taxon>
        <taxon>Burkholderiales</taxon>
        <taxon>Alcaligenaceae</taxon>
        <taxon>Achromobacter</taxon>
    </lineage>
</organism>
<dbReference type="EMBL" id="CADIJM010000021">
    <property type="protein sequence ID" value="CAB3734988.1"/>
    <property type="molecule type" value="Genomic_DNA"/>
</dbReference>
<proteinExistence type="predicted"/>